<reference evidence="2 3" key="1">
    <citation type="journal article" date="2017" name="Gigascience">
        <title>Genome sequence of the small brown planthopper, Laodelphax striatellus.</title>
        <authorList>
            <person name="Zhu J."/>
            <person name="Jiang F."/>
            <person name="Wang X."/>
            <person name="Yang P."/>
            <person name="Bao Y."/>
            <person name="Zhao W."/>
            <person name="Wang W."/>
            <person name="Lu H."/>
            <person name="Wang Q."/>
            <person name="Cui N."/>
            <person name="Li J."/>
            <person name="Chen X."/>
            <person name="Luo L."/>
            <person name="Yu J."/>
            <person name="Kang L."/>
            <person name="Cui F."/>
        </authorList>
    </citation>
    <scope>NUCLEOTIDE SEQUENCE [LARGE SCALE GENOMIC DNA]</scope>
    <source>
        <strain evidence="2">Lst14</strain>
    </source>
</reference>
<dbReference type="AlphaFoldDB" id="A0A482X6H0"/>
<feature type="domain" description="MADF" evidence="1">
    <location>
        <begin position="27"/>
        <end position="121"/>
    </location>
</feature>
<gene>
    <name evidence="2" type="ORF">LSTR_LSTR002720</name>
</gene>
<dbReference type="InterPro" id="IPR006578">
    <property type="entry name" value="MADF-dom"/>
</dbReference>
<accession>A0A482X6H0</accession>
<name>A0A482X6H0_LAOST</name>
<evidence type="ECO:0000313" key="2">
    <source>
        <dbReference type="EMBL" id="RZF41088.1"/>
    </source>
</evidence>
<dbReference type="Proteomes" id="UP000291343">
    <property type="component" value="Unassembled WGS sequence"/>
</dbReference>
<evidence type="ECO:0000313" key="3">
    <source>
        <dbReference type="Proteomes" id="UP000291343"/>
    </source>
</evidence>
<dbReference type="Pfam" id="PF10545">
    <property type="entry name" value="MADF_DNA_bdg"/>
    <property type="match status" value="1"/>
</dbReference>
<dbReference type="InParanoid" id="A0A482X6H0"/>
<dbReference type="PROSITE" id="PS51029">
    <property type="entry name" value="MADF"/>
    <property type="match status" value="1"/>
</dbReference>
<sequence>MALKSSVLKKERAPVSLLRWNDATIHKFLELYEQNQCLWNPKHKGYRYPVTRSQALDRIIEQMGLPMDRAMLKLKIKNIRTTYHREITRILHSKENGEEEVYTPQLSWFNFAHRFLKNVIGENKTKNLQVYLNLDESECGQEETIDNEDWHMGEIVQTVECSDNASIPLEKKTSPERRKFNRSSLKILPTKSAQVGFNLQKIVRKLDDVAKMQIEPDDEFHTFGMHVANQLRRLPLQRALLLQNKFQELITEERMNAISDENHFTVDAEQVWTTATTATEVTICE</sequence>
<dbReference type="PANTHER" id="PTHR21505">
    <property type="entry name" value="MADF DOMAIN-CONTAINING PROTEIN-RELATED"/>
    <property type="match status" value="1"/>
</dbReference>
<dbReference type="SMART" id="SM00595">
    <property type="entry name" value="MADF"/>
    <property type="match status" value="1"/>
</dbReference>
<dbReference type="PANTHER" id="PTHR21505:SF8">
    <property type="entry name" value="DPT-YFP REPRESSOR BY OVEREXPRESSION, ISOFORM D-RELATED"/>
    <property type="match status" value="1"/>
</dbReference>
<dbReference type="EMBL" id="QKKF02017260">
    <property type="protein sequence ID" value="RZF41088.1"/>
    <property type="molecule type" value="Genomic_DNA"/>
</dbReference>
<dbReference type="OrthoDB" id="6629625at2759"/>
<proteinExistence type="predicted"/>
<protein>
    <recommendedName>
        <fullName evidence="1">MADF domain-containing protein</fullName>
    </recommendedName>
</protein>
<comment type="caution">
    <text evidence="2">The sequence shown here is derived from an EMBL/GenBank/DDBJ whole genome shotgun (WGS) entry which is preliminary data.</text>
</comment>
<keyword evidence="3" id="KW-1185">Reference proteome</keyword>
<organism evidence="2 3">
    <name type="scientific">Laodelphax striatellus</name>
    <name type="common">Small brown planthopper</name>
    <name type="synonym">Delphax striatella</name>
    <dbReference type="NCBI Taxonomy" id="195883"/>
    <lineage>
        <taxon>Eukaryota</taxon>
        <taxon>Metazoa</taxon>
        <taxon>Ecdysozoa</taxon>
        <taxon>Arthropoda</taxon>
        <taxon>Hexapoda</taxon>
        <taxon>Insecta</taxon>
        <taxon>Pterygota</taxon>
        <taxon>Neoptera</taxon>
        <taxon>Paraneoptera</taxon>
        <taxon>Hemiptera</taxon>
        <taxon>Auchenorrhyncha</taxon>
        <taxon>Fulgoroidea</taxon>
        <taxon>Delphacidae</taxon>
        <taxon>Criomorphinae</taxon>
        <taxon>Laodelphax</taxon>
    </lineage>
</organism>
<evidence type="ECO:0000259" key="1">
    <source>
        <dbReference type="PROSITE" id="PS51029"/>
    </source>
</evidence>